<proteinExistence type="predicted"/>
<feature type="region of interest" description="Disordered" evidence="1">
    <location>
        <begin position="71"/>
        <end position="118"/>
    </location>
</feature>
<gene>
    <name evidence="2" type="ORF">UCREL1_9507</name>
</gene>
<evidence type="ECO:0000313" key="3">
    <source>
        <dbReference type="Proteomes" id="UP000012174"/>
    </source>
</evidence>
<dbReference type="KEGG" id="ela:UCREL1_9507"/>
<dbReference type="AlphaFoldDB" id="M7SHC0"/>
<evidence type="ECO:0000256" key="1">
    <source>
        <dbReference type="SAM" id="MobiDB-lite"/>
    </source>
</evidence>
<dbReference type="Proteomes" id="UP000012174">
    <property type="component" value="Unassembled WGS sequence"/>
</dbReference>
<dbReference type="EMBL" id="KB707209">
    <property type="protein sequence ID" value="EMR63547.1"/>
    <property type="molecule type" value="Genomic_DNA"/>
</dbReference>
<organism evidence="2 3">
    <name type="scientific">Eutypa lata (strain UCR-EL1)</name>
    <name type="common">Grapevine dieback disease fungus</name>
    <name type="synonym">Eutypa armeniacae</name>
    <dbReference type="NCBI Taxonomy" id="1287681"/>
    <lineage>
        <taxon>Eukaryota</taxon>
        <taxon>Fungi</taxon>
        <taxon>Dikarya</taxon>
        <taxon>Ascomycota</taxon>
        <taxon>Pezizomycotina</taxon>
        <taxon>Sordariomycetes</taxon>
        <taxon>Xylariomycetidae</taxon>
        <taxon>Xylariales</taxon>
        <taxon>Diatrypaceae</taxon>
        <taxon>Eutypa</taxon>
    </lineage>
</organism>
<name>M7SHC0_EUTLA</name>
<feature type="compositionally biased region" description="Low complexity" evidence="1">
    <location>
        <begin position="85"/>
        <end position="94"/>
    </location>
</feature>
<feature type="compositionally biased region" description="Basic residues" evidence="1">
    <location>
        <begin position="95"/>
        <end position="118"/>
    </location>
</feature>
<dbReference type="HOGENOM" id="CLU_2073138_0_0_1"/>
<keyword evidence="3" id="KW-1185">Reference proteome</keyword>
<evidence type="ECO:0000313" key="2">
    <source>
        <dbReference type="EMBL" id="EMR63547.1"/>
    </source>
</evidence>
<accession>M7SHC0</accession>
<sequence length="118" mass="12911">MSASQIYRDDNGYLYACDEYGQTYYCDKYGNAVNPNYPCTGDDARGQVAAYNENGAPIGFKMYEDVTGLHNLTQYGKNRQAEPASSGSKPPSSSSKHKSSKSSSSKHHSSSKHSSKHK</sequence>
<reference evidence="3" key="1">
    <citation type="journal article" date="2013" name="Genome Announc.">
        <title>Draft genome sequence of the grapevine dieback fungus Eutypa lata UCR-EL1.</title>
        <authorList>
            <person name="Blanco-Ulate B."/>
            <person name="Rolshausen P.E."/>
            <person name="Cantu D."/>
        </authorList>
    </citation>
    <scope>NUCLEOTIDE SEQUENCE [LARGE SCALE GENOMIC DNA]</scope>
    <source>
        <strain evidence="3">UCR-EL1</strain>
    </source>
</reference>
<protein>
    <submittedName>
        <fullName evidence="2">Uncharacterized protein</fullName>
    </submittedName>
</protein>